<keyword evidence="2" id="KW-1185">Reference proteome</keyword>
<accession>A0ABS3W363</accession>
<evidence type="ECO:0000313" key="2">
    <source>
        <dbReference type="Proteomes" id="UP000670947"/>
    </source>
</evidence>
<gene>
    <name evidence="1" type="ORF">I8J29_00945</name>
</gene>
<name>A0ABS3W363_9BACL</name>
<sequence length="150" mass="16509">MPLGSYEDIIEGLIAKSGSRAAVAVEDRFPGGRLIGGKYAMRSHAVTLYRGVIAEQCMQLFGSAERLREYAAVILAHELGHAEDGELPALVDALERGTTERERLETALRIEENAWRYAEALLPERDGAFFGAIVAESLRPYREALMDQSA</sequence>
<proteinExistence type="predicted"/>
<reference evidence="1 2" key="1">
    <citation type="submission" date="2021-03" db="EMBL/GenBank/DDBJ databases">
        <title>Paenibacillus artemisicola MWE-103 whole genome sequence.</title>
        <authorList>
            <person name="Ham Y.J."/>
        </authorList>
    </citation>
    <scope>NUCLEOTIDE SEQUENCE [LARGE SCALE GENOMIC DNA]</scope>
    <source>
        <strain evidence="1 2">MWE-103</strain>
    </source>
</reference>
<comment type="caution">
    <text evidence="1">The sequence shown here is derived from an EMBL/GenBank/DDBJ whole genome shotgun (WGS) entry which is preliminary data.</text>
</comment>
<protein>
    <submittedName>
        <fullName evidence="1">Uncharacterized protein</fullName>
    </submittedName>
</protein>
<evidence type="ECO:0000313" key="1">
    <source>
        <dbReference type="EMBL" id="MBO7742742.1"/>
    </source>
</evidence>
<organism evidence="1 2">
    <name type="scientific">Paenibacillus artemisiicola</name>
    <dbReference type="NCBI Taxonomy" id="1172618"/>
    <lineage>
        <taxon>Bacteria</taxon>
        <taxon>Bacillati</taxon>
        <taxon>Bacillota</taxon>
        <taxon>Bacilli</taxon>
        <taxon>Bacillales</taxon>
        <taxon>Paenibacillaceae</taxon>
        <taxon>Paenibacillus</taxon>
    </lineage>
</organism>
<dbReference type="Proteomes" id="UP000670947">
    <property type="component" value="Unassembled WGS sequence"/>
</dbReference>
<dbReference type="EMBL" id="JAGGDJ010000001">
    <property type="protein sequence ID" value="MBO7742742.1"/>
    <property type="molecule type" value="Genomic_DNA"/>
</dbReference>